<dbReference type="Proteomes" id="UP001470230">
    <property type="component" value="Unassembled WGS sequence"/>
</dbReference>
<evidence type="ECO:0000313" key="2">
    <source>
        <dbReference type="EMBL" id="KAK8863485.1"/>
    </source>
</evidence>
<accession>A0ABR2IIS1</accession>
<keyword evidence="3" id="KW-1185">Reference proteome</keyword>
<comment type="caution">
    <text evidence="2">The sequence shown here is derived from an EMBL/GenBank/DDBJ whole genome shotgun (WGS) entry which is preliminary data.</text>
</comment>
<feature type="region of interest" description="Disordered" evidence="1">
    <location>
        <begin position="873"/>
        <end position="934"/>
    </location>
</feature>
<sequence>MKLIKYKRKPKIPPLFLPLQNERQAEFLRHLLLMQCDFALSFLSDDIKTKQLLECLIKPQENQDQEEDKNEKKGEKEKIDKKEKKKKEKEKKEKEKKEKKEKEKKEKKEKKKREKNKQSKKGDDDDVNQDPNLFELPPIPVLTPEEEEEQKRRNFKKIFKWCVECFLNRLNGTSHRPEVPIDYSTILPEFQNVNTLYAYAQMPSDDLSKVYQAYPYDFFKVCSQMTPKFANDFIIACLFNRKVPIPIGSRLISFFPLTQIQIDYTLVYEKRCHNFHDMSMLFEGLLCNCNNQLRAAEILAGDYEKNVFNDECVVLINSSIRGFSHFIDKDLNKAIELFPSGATISFLIQTATTPLAELAKKLKNAQPNEYITRLTNQITLLELLNLGEDWTKLEEMSVPVLLEQVYKGERFNPEILFELPRNSIFFTYSSKCWEIDFDFIQAFVALQTMLAEHRPIMYPPYLNYDLFSLLFMLKPGKVPNNMANEEEKTKPPPELEQNDKDIVDIIGKTKKNFDFYYDIESALGLITFMLKNGHPPEDLIPYLESAERKLRSAIVLYESPTINDALMTEDIYYLKSLKSLDRIVKITEIFGNPPRYACSKRFSLTVMNLLAIDGVNQIKTIPLYGRVIPGQTLNEKMENAVSQVLAEFPKEIHPLLILDFASSHKKLPLLSKKLESEEYIPFLDECYTTFINHIQLNCRKYPPVAALRLTDSRSIFDYKKRLSNIISCHMQNSNLDRFARFVYALCNIKSQSFYKFHNVRPQGQIQVLFNTIESLASLKERMEGTGIEPIQYILKKNRPDLCSPSFFEKAVGEDPLIFIPFAQNSVDPAKLASFIKNENFNRVKRYFEVCKVSTKASLAPKDQDTLIAPAANQEEGNAPAAKPTKQQNQAVKQTNPQAATTPAASTTPGSTPAPASASTTPAKEATTTATTEESANVVLPNALTADAQGVLQILRSLEHIEDKEEKMNILEDLLYNNKAISRYSVDIIEIIQFFPQVWCINFIETFIALLEPEDSALIPLLEFLSLLNPKQQKNLEGASEITRVQFSYDYLTRLINNFDDILERPQDYFRLCSYHLKSHLVERDLIGSLRYFCLIIISVRNFKLFKTREKENDWISKYVTNGVSSITIDILGQMIVDIGLNLSFECGKRLADLCPDIDLSIHIKNTMPNSVKLLSYVKDPSELVTSILSEQKVGNEADEVRLLHFLAKIGSIHLSPSFANSDFNANNIPLFKILNELAHVYICYRRRIRYVGTSLHKLYDIAVMTDTLSLIPIFKEIGVEMSPLVKTMVENSYTIFGFVPNNNSNSNSNSGPGPAGKSPNTQIGSLYSSRKKIFTSPKLTFNIRDDLNEMSKSLSSTSDQPTMYMIESTQSESNYLTVYQIPLQKRDIKVNYRPDFTYYEMQDRSNTKILKIGLGNSGSGISLQTLANDNFSTIKTTYSDETTESTKPSEPIKFMNMAHMKKTISEYVGNVNLNKLFELLPNQHLHTLLKFANAKGLIHMIFKLCCWVEDHEDAKKVFIFPRSSFKEFQEKHNDLKKKLNEFIATLRNVILKALALTPYVDSGYLLPVGILNTGNTKLLKDEQTLIEFQLELDIKKVNLFANKTNKTGLIMKLFYEAEYEKAFTMIRIFRIDMNQILSKTVKVLMGNESDMSKVGKFMFNVVPRLDIDSANKLIESISSDLSKNEANKPFLNLLVSGIDDSRNVYQMLSNFGFNETAAMVAIQEGLSEEVNASFNDQKNKDQEQLLRGCSRWINQNKSLAANNE</sequence>
<feature type="compositionally biased region" description="Low complexity" evidence="1">
    <location>
        <begin position="898"/>
        <end position="934"/>
    </location>
</feature>
<organism evidence="2 3">
    <name type="scientific">Tritrichomonas musculus</name>
    <dbReference type="NCBI Taxonomy" id="1915356"/>
    <lineage>
        <taxon>Eukaryota</taxon>
        <taxon>Metamonada</taxon>
        <taxon>Parabasalia</taxon>
        <taxon>Tritrichomonadida</taxon>
        <taxon>Tritrichomonadidae</taxon>
        <taxon>Tritrichomonas</taxon>
    </lineage>
</organism>
<feature type="region of interest" description="Disordered" evidence="1">
    <location>
        <begin position="60"/>
        <end position="147"/>
    </location>
</feature>
<feature type="compositionally biased region" description="Basic and acidic residues" evidence="1">
    <location>
        <begin position="69"/>
        <end position="82"/>
    </location>
</feature>
<protein>
    <recommendedName>
        <fullName evidence="4">UBA domain-containing protein</fullName>
    </recommendedName>
</protein>
<reference evidence="2 3" key="1">
    <citation type="submission" date="2024-04" db="EMBL/GenBank/DDBJ databases">
        <title>Tritrichomonas musculus Genome.</title>
        <authorList>
            <person name="Alves-Ferreira E."/>
            <person name="Grigg M."/>
            <person name="Lorenzi H."/>
            <person name="Galac M."/>
        </authorList>
    </citation>
    <scope>NUCLEOTIDE SEQUENCE [LARGE SCALE GENOMIC DNA]</scope>
    <source>
        <strain evidence="2 3">EAF2021</strain>
    </source>
</reference>
<dbReference type="EMBL" id="JAPFFF010000017">
    <property type="protein sequence ID" value="KAK8863485.1"/>
    <property type="molecule type" value="Genomic_DNA"/>
</dbReference>
<proteinExistence type="predicted"/>
<feature type="compositionally biased region" description="Basic and acidic residues" evidence="1">
    <location>
        <begin position="90"/>
        <end position="106"/>
    </location>
</feature>
<evidence type="ECO:0008006" key="4">
    <source>
        <dbReference type="Google" id="ProtNLM"/>
    </source>
</evidence>
<dbReference type="PANTHER" id="PTHR34660">
    <property type="entry name" value="MYB-LIKE PROTEIN X"/>
    <property type="match status" value="1"/>
</dbReference>
<feature type="compositionally biased region" description="Polar residues" evidence="1">
    <location>
        <begin position="884"/>
        <end position="897"/>
    </location>
</feature>
<evidence type="ECO:0000313" key="3">
    <source>
        <dbReference type="Proteomes" id="UP001470230"/>
    </source>
</evidence>
<name>A0ABR2IIS1_9EUKA</name>
<evidence type="ECO:0000256" key="1">
    <source>
        <dbReference type="SAM" id="MobiDB-lite"/>
    </source>
</evidence>
<dbReference type="PANTHER" id="PTHR34660:SF7">
    <property type="entry name" value="DNA LIGASE-LIKE PROTEIN"/>
    <property type="match status" value="1"/>
</dbReference>
<gene>
    <name evidence="2" type="ORF">M9Y10_011169</name>
</gene>